<dbReference type="Pfam" id="PF00392">
    <property type="entry name" value="GntR"/>
    <property type="match status" value="1"/>
</dbReference>
<dbReference type="CDD" id="cd07377">
    <property type="entry name" value="WHTH_GntR"/>
    <property type="match status" value="1"/>
</dbReference>
<accession>A0A4R3NDE0</accession>
<evidence type="ECO:0000256" key="1">
    <source>
        <dbReference type="ARBA" id="ARBA00023015"/>
    </source>
</evidence>
<dbReference type="SMART" id="SM00895">
    <property type="entry name" value="FCD"/>
    <property type="match status" value="1"/>
</dbReference>
<dbReference type="PRINTS" id="PR00035">
    <property type="entry name" value="HTHGNTR"/>
</dbReference>
<dbReference type="AlphaFoldDB" id="A0A4R3NDE0"/>
<proteinExistence type="predicted"/>
<dbReference type="InterPro" id="IPR008920">
    <property type="entry name" value="TF_FadR/GntR_C"/>
</dbReference>
<dbReference type="PANTHER" id="PTHR43537">
    <property type="entry name" value="TRANSCRIPTIONAL REGULATOR, GNTR FAMILY"/>
    <property type="match status" value="1"/>
</dbReference>
<evidence type="ECO:0000313" key="6">
    <source>
        <dbReference type="Proteomes" id="UP000295097"/>
    </source>
</evidence>
<dbReference type="PROSITE" id="PS50949">
    <property type="entry name" value="HTH_GNTR"/>
    <property type="match status" value="1"/>
</dbReference>
<sequence length="235" mass="26050">MMSEETKDQGRAGSTTKRIYEFIRSEDLTLGDSLPSEMELAKRLEVGRGAVREALRALEALHVIDSGNGRRARVAGIDPNALAILIDHAIRTGQVTTQQVLDVRRSIEMRAIHLAAIRRSEEEAQQIVRLAAEMMDNLPDRQILSRLDVAFHRAIGLASRNPMYDLFIGSFSAVMNESGPIGWQTRPSDEELVAIIKQHTDIAEAVRDTDPTAAEAAMSDHFDMTVRALINSGYQ</sequence>
<protein>
    <submittedName>
        <fullName evidence="5">GntR family transcriptional regulator</fullName>
    </submittedName>
</protein>
<gene>
    <name evidence="5" type="ORF">EDC90_10593</name>
</gene>
<dbReference type="Pfam" id="PF07729">
    <property type="entry name" value="FCD"/>
    <property type="match status" value="1"/>
</dbReference>
<evidence type="ECO:0000313" key="5">
    <source>
        <dbReference type="EMBL" id="TCT28530.1"/>
    </source>
</evidence>
<evidence type="ECO:0000259" key="4">
    <source>
        <dbReference type="PROSITE" id="PS50949"/>
    </source>
</evidence>
<keyword evidence="3" id="KW-0804">Transcription</keyword>
<organism evidence="5 6">
    <name type="scientific">Martelella mediterranea</name>
    <dbReference type="NCBI Taxonomy" id="293089"/>
    <lineage>
        <taxon>Bacteria</taxon>
        <taxon>Pseudomonadati</taxon>
        <taxon>Pseudomonadota</taxon>
        <taxon>Alphaproteobacteria</taxon>
        <taxon>Hyphomicrobiales</taxon>
        <taxon>Aurantimonadaceae</taxon>
        <taxon>Martelella</taxon>
    </lineage>
</organism>
<evidence type="ECO:0000256" key="3">
    <source>
        <dbReference type="ARBA" id="ARBA00023163"/>
    </source>
</evidence>
<dbReference type="SUPFAM" id="SSF48008">
    <property type="entry name" value="GntR ligand-binding domain-like"/>
    <property type="match status" value="1"/>
</dbReference>
<comment type="caution">
    <text evidence="5">The sequence shown here is derived from an EMBL/GenBank/DDBJ whole genome shotgun (WGS) entry which is preliminary data.</text>
</comment>
<dbReference type="InterPro" id="IPR036388">
    <property type="entry name" value="WH-like_DNA-bd_sf"/>
</dbReference>
<dbReference type="GO" id="GO:0003700">
    <property type="term" value="F:DNA-binding transcription factor activity"/>
    <property type="evidence" value="ECO:0007669"/>
    <property type="project" value="InterPro"/>
</dbReference>
<dbReference type="OrthoDB" id="5454556at2"/>
<dbReference type="PANTHER" id="PTHR43537:SF5">
    <property type="entry name" value="UXU OPERON TRANSCRIPTIONAL REGULATOR"/>
    <property type="match status" value="1"/>
</dbReference>
<keyword evidence="2" id="KW-0238">DNA-binding</keyword>
<reference evidence="5 6" key="1">
    <citation type="submission" date="2019-03" db="EMBL/GenBank/DDBJ databases">
        <title>Freshwater and sediment microbial communities from various areas in North America, analyzing microbe dynamics in response to fracking.</title>
        <authorList>
            <person name="Lamendella R."/>
        </authorList>
    </citation>
    <scope>NUCLEOTIDE SEQUENCE [LARGE SCALE GENOMIC DNA]</scope>
    <source>
        <strain evidence="5 6">175.2</strain>
    </source>
</reference>
<dbReference type="RefSeq" id="WP_132314219.1">
    <property type="nucleotide sequence ID" value="NZ_SMAR01000059.1"/>
</dbReference>
<keyword evidence="1" id="KW-0805">Transcription regulation</keyword>
<evidence type="ECO:0000256" key="2">
    <source>
        <dbReference type="ARBA" id="ARBA00023125"/>
    </source>
</evidence>
<dbReference type="Proteomes" id="UP000295097">
    <property type="component" value="Unassembled WGS sequence"/>
</dbReference>
<name>A0A4R3NDE0_9HYPH</name>
<dbReference type="SMART" id="SM00345">
    <property type="entry name" value="HTH_GNTR"/>
    <property type="match status" value="1"/>
</dbReference>
<dbReference type="Gene3D" id="1.20.120.530">
    <property type="entry name" value="GntR ligand-binding domain-like"/>
    <property type="match status" value="1"/>
</dbReference>
<keyword evidence="6" id="KW-1185">Reference proteome</keyword>
<dbReference type="EMBL" id="SMAR01000059">
    <property type="protein sequence ID" value="TCT28530.1"/>
    <property type="molecule type" value="Genomic_DNA"/>
</dbReference>
<dbReference type="InterPro" id="IPR000524">
    <property type="entry name" value="Tscrpt_reg_HTH_GntR"/>
</dbReference>
<dbReference type="SUPFAM" id="SSF46785">
    <property type="entry name" value="Winged helix' DNA-binding domain"/>
    <property type="match status" value="1"/>
</dbReference>
<dbReference type="Gene3D" id="1.10.10.10">
    <property type="entry name" value="Winged helix-like DNA-binding domain superfamily/Winged helix DNA-binding domain"/>
    <property type="match status" value="1"/>
</dbReference>
<feature type="domain" description="HTH gntR-type" evidence="4">
    <location>
        <begin position="9"/>
        <end position="77"/>
    </location>
</feature>
<dbReference type="InterPro" id="IPR036390">
    <property type="entry name" value="WH_DNA-bd_sf"/>
</dbReference>
<dbReference type="InterPro" id="IPR011711">
    <property type="entry name" value="GntR_C"/>
</dbReference>
<dbReference type="GO" id="GO:0003677">
    <property type="term" value="F:DNA binding"/>
    <property type="evidence" value="ECO:0007669"/>
    <property type="project" value="UniProtKB-KW"/>
</dbReference>